<protein>
    <submittedName>
        <fullName evidence="1">GrpB family protein</fullName>
    </submittedName>
</protein>
<reference evidence="1" key="1">
    <citation type="submission" date="2023-06" db="EMBL/GenBank/DDBJ databases">
        <title>Phylogenetic Diversity of Rhizobium strains.</title>
        <authorList>
            <person name="Moura F.T."/>
            <person name="Helene L.C.F."/>
            <person name="Hungria M."/>
        </authorList>
    </citation>
    <scope>NUCLEOTIDE SEQUENCE</scope>
    <source>
        <strain evidence="1">CCGE526</strain>
    </source>
</reference>
<dbReference type="RefSeq" id="WP_285868972.1">
    <property type="nucleotide sequence ID" value="NZ_JARFYM010000009.1"/>
</dbReference>
<keyword evidence="2" id="KW-1185">Reference proteome</keyword>
<accession>A0ABT7JUA1</accession>
<dbReference type="EMBL" id="JARFYM010000009">
    <property type="protein sequence ID" value="MDL2399927.1"/>
    <property type="molecule type" value="Genomic_DNA"/>
</dbReference>
<dbReference type="InterPro" id="IPR043519">
    <property type="entry name" value="NT_sf"/>
</dbReference>
<dbReference type="SUPFAM" id="SSF81301">
    <property type="entry name" value="Nucleotidyltransferase"/>
    <property type="match status" value="1"/>
</dbReference>
<evidence type="ECO:0000313" key="2">
    <source>
        <dbReference type="Proteomes" id="UP001172645"/>
    </source>
</evidence>
<dbReference type="PANTHER" id="PTHR34822">
    <property type="entry name" value="GRPB DOMAIN PROTEIN (AFU_ORTHOLOGUE AFUA_1G01530)"/>
    <property type="match status" value="1"/>
</dbReference>
<evidence type="ECO:0000313" key="1">
    <source>
        <dbReference type="EMBL" id="MDL2399927.1"/>
    </source>
</evidence>
<comment type="caution">
    <text evidence="1">The sequence shown here is derived from an EMBL/GenBank/DDBJ whole genome shotgun (WGS) entry which is preliminary data.</text>
</comment>
<organism evidence="1 2">
    <name type="scientific">Rhizobium mayense</name>
    <dbReference type="NCBI Taxonomy" id="1312184"/>
    <lineage>
        <taxon>Bacteria</taxon>
        <taxon>Pseudomonadati</taxon>
        <taxon>Pseudomonadota</taxon>
        <taxon>Alphaproteobacteria</taxon>
        <taxon>Hyphomicrobiales</taxon>
        <taxon>Rhizobiaceae</taxon>
        <taxon>Rhizobium/Agrobacterium group</taxon>
        <taxon>Rhizobium</taxon>
    </lineage>
</organism>
<proteinExistence type="predicted"/>
<sequence length="181" mass="20085">MASEGGETFGLGVKHKFVTLAEPNARWQEAYAQEEAAIRRVLGDLALDIQHFGSTSIPAIKAKPIIDIAIGVGRFDDGFDCIKPMEELGYDYAGNNIVPNDHIFGRGTKGETRTHLVHIVEHGGAHWSRFILFRDRLRARPDLAQAYEALKIDLAEEHADNRAAYTEAKRAFIDEIVAKGD</sequence>
<dbReference type="Pfam" id="PF04229">
    <property type="entry name" value="GrpB"/>
    <property type="match status" value="1"/>
</dbReference>
<name>A0ABT7JUA1_9HYPH</name>
<gene>
    <name evidence="1" type="ORF">PY649_13550</name>
</gene>
<dbReference type="PANTHER" id="PTHR34822:SF1">
    <property type="entry name" value="GRPB FAMILY PROTEIN"/>
    <property type="match status" value="1"/>
</dbReference>
<dbReference type="Gene3D" id="3.30.460.10">
    <property type="entry name" value="Beta Polymerase, domain 2"/>
    <property type="match status" value="1"/>
</dbReference>
<dbReference type="InterPro" id="IPR007344">
    <property type="entry name" value="GrpB/CoaE"/>
</dbReference>
<dbReference type="Proteomes" id="UP001172645">
    <property type="component" value="Unassembled WGS sequence"/>
</dbReference>